<dbReference type="RefSeq" id="WP_377868770.1">
    <property type="nucleotide sequence ID" value="NZ_JBHMAY010000008.1"/>
</dbReference>
<dbReference type="SMART" id="SM00387">
    <property type="entry name" value="HATPase_c"/>
    <property type="match status" value="1"/>
</dbReference>
<dbReference type="Proteomes" id="UP001595764">
    <property type="component" value="Unassembled WGS sequence"/>
</dbReference>
<protein>
    <recommendedName>
        <fullName evidence="2">histidine kinase</fullName>
        <ecNumber evidence="2">2.7.13.3</ecNumber>
    </recommendedName>
</protein>
<name>A0ABV7QMQ7_9PSEU</name>
<dbReference type="InterPro" id="IPR003594">
    <property type="entry name" value="HATPase_dom"/>
</dbReference>
<keyword evidence="3" id="KW-0597">Phosphoprotein</keyword>
<comment type="catalytic activity">
    <reaction evidence="1">
        <text>ATP + protein L-histidine = ADP + protein N-phospho-L-histidine.</text>
        <dbReference type="EC" id="2.7.13.3"/>
    </reaction>
</comment>
<keyword evidence="5" id="KW-0418">Kinase</keyword>
<feature type="compositionally biased region" description="Pro residues" evidence="6">
    <location>
        <begin position="675"/>
        <end position="706"/>
    </location>
</feature>
<dbReference type="Pfam" id="PF02518">
    <property type="entry name" value="HATPase_c"/>
    <property type="match status" value="1"/>
</dbReference>
<dbReference type="Gene3D" id="3.30.565.10">
    <property type="entry name" value="Histidine kinase-like ATPase, C-terminal domain"/>
    <property type="match status" value="1"/>
</dbReference>
<keyword evidence="4" id="KW-0808">Transferase</keyword>
<keyword evidence="7" id="KW-0472">Membrane</keyword>
<proteinExistence type="predicted"/>
<evidence type="ECO:0000256" key="1">
    <source>
        <dbReference type="ARBA" id="ARBA00000085"/>
    </source>
</evidence>
<accession>A0ABV7QMQ7</accession>
<feature type="region of interest" description="Disordered" evidence="6">
    <location>
        <begin position="668"/>
        <end position="758"/>
    </location>
</feature>
<dbReference type="InterPro" id="IPR036890">
    <property type="entry name" value="HATPase_C_sf"/>
</dbReference>
<dbReference type="InterPro" id="IPR050428">
    <property type="entry name" value="TCS_sensor_his_kinase"/>
</dbReference>
<dbReference type="Pfam" id="PF08376">
    <property type="entry name" value="NIT"/>
    <property type="match status" value="1"/>
</dbReference>
<evidence type="ECO:0000313" key="10">
    <source>
        <dbReference type="Proteomes" id="UP001595764"/>
    </source>
</evidence>
<feature type="transmembrane region" description="Helical" evidence="7">
    <location>
        <begin position="23"/>
        <end position="47"/>
    </location>
</feature>
<sequence length="790" mass="85167">MENKDDPGKAYDKSIRKRLTRTVLIPSITLLVLWAVLATAFFINGLYVRLVAGSVRDVSIPALTALSSLQQERQFALQYLDSPSSGPQQLQQQEQDSDGKLKGLQEAFAATISSAPDEIASKVTALKAQLDQLPVLRSQVTFRSINRSQVNAYYNGVLDSAATLFDTQARIVPDATAVQGAISATSLFRAGDLMSRETSLVSAAFSGSNFAPDDFVQFSQLVGYYRTQLAQISPFLEPAVRRHYQQLSTSDAWKRLNAAEDSLIKHGPWNSSDQNTVPVSAGDWHALTAQVAQGLNQLTIEQADQVSAAAIDSGNAQLRNAIIGSIVALLASLAAIIVAVRVSRSLVDRTLMTRLERLRNDSLDLARNRLPNIVGRLKSGDPVDIEAELPKLDHGRDEIGQVAEAFNTAQLTAVNAAASEAKARSGVHNVFLGIAHRNQVLVHRQLQILDEMESREENSTQLASLFQLDHLAARARRTTENLIILGGKQPGRRWRKPVSLMEVLRAAVSETEQYSRVQVEQVPDVAIVGTAVADTIHLVAELVDNATSFSPPGSQVEVTSRMVARGVVVDVSDQGLGMKEGVREWANAMMADAPEFDAMALRADSSLGLFVVARLASRLGITVTFDPSRYGGTRATVLIPSNHLADANAPEPADETPALAQVGAPALESAHRPTPETPQPSPSPRPYPARPLPTPAPRPSPEPYPPSAGQIPDVPAAPRASAEPDLSGLRGDDRPRLPRRQPQQNLVAQLHDDPDAAAEADVTNAGETTARTLMAFHKGTRRARGGQNDS</sequence>
<dbReference type="EC" id="2.7.13.3" evidence="2"/>
<evidence type="ECO:0000313" key="9">
    <source>
        <dbReference type="EMBL" id="MFC3513189.1"/>
    </source>
</evidence>
<evidence type="ECO:0000256" key="5">
    <source>
        <dbReference type="ARBA" id="ARBA00022777"/>
    </source>
</evidence>
<dbReference type="PANTHER" id="PTHR45436">
    <property type="entry name" value="SENSOR HISTIDINE KINASE YKOH"/>
    <property type="match status" value="1"/>
</dbReference>
<dbReference type="InterPro" id="IPR013587">
    <property type="entry name" value="Nitrate/nitrite_sensing"/>
</dbReference>
<reference evidence="10" key="1">
    <citation type="journal article" date="2019" name="Int. J. Syst. Evol. Microbiol.">
        <title>The Global Catalogue of Microorganisms (GCM) 10K type strain sequencing project: providing services to taxonomists for standard genome sequencing and annotation.</title>
        <authorList>
            <consortium name="The Broad Institute Genomics Platform"/>
            <consortium name="The Broad Institute Genome Sequencing Center for Infectious Disease"/>
            <person name="Wu L."/>
            <person name="Ma J."/>
        </authorList>
    </citation>
    <scope>NUCLEOTIDE SEQUENCE [LARGE SCALE GENOMIC DNA]</scope>
    <source>
        <strain evidence="10">CGMCC 4.7682</strain>
    </source>
</reference>
<dbReference type="PANTHER" id="PTHR45436:SF5">
    <property type="entry name" value="SENSOR HISTIDINE KINASE TRCS"/>
    <property type="match status" value="1"/>
</dbReference>
<dbReference type="Gene3D" id="6.10.340.10">
    <property type="match status" value="1"/>
</dbReference>
<evidence type="ECO:0000256" key="6">
    <source>
        <dbReference type="SAM" id="MobiDB-lite"/>
    </source>
</evidence>
<evidence type="ECO:0000256" key="3">
    <source>
        <dbReference type="ARBA" id="ARBA00022553"/>
    </source>
</evidence>
<evidence type="ECO:0000256" key="4">
    <source>
        <dbReference type="ARBA" id="ARBA00022679"/>
    </source>
</evidence>
<gene>
    <name evidence="9" type="ORF">ACFORO_23675</name>
</gene>
<evidence type="ECO:0000256" key="7">
    <source>
        <dbReference type="SAM" id="Phobius"/>
    </source>
</evidence>
<organism evidence="9 10">
    <name type="scientific">Amycolatopsis halotolerans</name>
    <dbReference type="NCBI Taxonomy" id="330083"/>
    <lineage>
        <taxon>Bacteria</taxon>
        <taxon>Bacillati</taxon>
        <taxon>Actinomycetota</taxon>
        <taxon>Actinomycetes</taxon>
        <taxon>Pseudonocardiales</taxon>
        <taxon>Pseudonocardiaceae</taxon>
        <taxon>Amycolatopsis</taxon>
    </lineage>
</organism>
<feature type="domain" description="Histidine kinase/HSP90-like ATPase" evidence="8">
    <location>
        <begin position="531"/>
        <end position="643"/>
    </location>
</feature>
<keyword evidence="10" id="KW-1185">Reference proteome</keyword>
<keyword evidence="7" id="KW-0812">Transmembrane</keyword>
<keyword evidence="7" id="KW-1133">Transmembrane helix</keyword>
<evidence type="ECO:0000256" key="2">
    <source>
        <dbReference type="ARBA" id="ARBA00012438"/>
    </source>
</evidence>
<evidence type="ECO:0000259" key="8">
    <source>
        <dbReference type="SMART" id="SM00387"/>
    </source>
</evidence>
<dbReference type="SUPFAM" id="SSF55874">
    <property type="entry name" value="ATPase domain of HSP90 chaperone/DNA topoisomerase II/histidine kinase"/>
    <property type="match status" value="1"/>
</dbReference>
<comment type="caution">
    <text evidence="9">The sequence shown here is derived from an EMBL/GenBank/DDBJ whole genome shotgun (WGS) entry which is preliminary data.</text>
</comment>
<dbReference type="EMBL" id="JBHRWI010000027">
    <property type="protein sequence ID" value="MFC3513189.1"/>
    <property type="molecule type" value="Genomic_DNA"/>
</dbReference>